<evidence type="ECO:0000313" key="1">
    <source>
        <dbReference type="EMBL" id="BFO16410.1"/>
    </source>
</evidence>
<organism evidence="1">
    <name type="scientific">Streptomyces haneummycinicus</name>
    <dbReference type="NCBI Taxonomy" id="3074435"/>
    <lineage>
        <taxon>Bacteria</taxon>
        <taxon>Bacillati</taxon>
        <taxon>Actinomycetota</taxon>
        <taxon>Actinomycetes</taxon>
        <taxon>Kitasatosporales</taxon>
        <taxon>Streptomycetaceae</taxon>
        <taxon>Streptomyces</taxon>
    </lineage>
</organism>
<dbReference type="EMBL" id="AP035768">
    <property type="protein sequence ID" value="BFO16410.1"/>
    <property type="molecule type" value="Genomic_DNA"/>
</dbReference>
<protein>
    <submittedName>
        <fullName evidence="1">Uncharacterized protein</fullName>
    </submittedName>
</protein>
<gene>
    <name evidence="1" type="ORF">SHKM778_27980</name>
</gene>
<dbReference type="Gene3D" id="3.40.190.10">
    <property type="entry name" value="Periplasmic binding protein-like II"/>
    <property type="match status" value="1"/>
</dbReference>
<reference evidence="1" key="1">
    <citation type="submission" date="2024-06" db="EMBL/GenBank/DDBJ databases">
        <authorList>
            <consortium name="consrtm"/>
            <person name="Uemura M."/>
            <person name="Terahara T."/>
        </authorList>
    </citation>
    <scope>NUCLEOTIDE SEQUENCE</scope>
    <source>
        <strain evidence="1">KM77-8</strain>
    </source>
</reference>
<proteinExistence type="predicted"/>
<reference evidence="1" key="2">
    <citation type="submission" date="2024-07" db="EMBL/GenBank/DDBJ databases">
        <title>Streptomyces haneummycinica sp. nov., a new antibiotic-producing actinobacterium isolated from marine sediment.</title>
        <authorList>
            <person name="Uemura M."/>
            <person name="Hamada M."/>
            <person name="Hirano S."/>
            <person name="Kobayashi K."/>
            <person name="Ohshiro T."/>
            <person name="Kobayashi T."/>
            <person name="Terahara T."/>
        </authorList>
    </citation>
    <scope>NUCLEOTIDE SEQUENCE</scope>
    <source>
        <strain evidence="1">KM77-8</strain>
    </source>
</reference>
<sequence length="41" mass="5071">MLGKRPLSEWDDYVKELKAKNMDRFIELHNQAYERFRKENA</sequence>
<accession>A0AAT9HGW4</accession>
<name>A0AAT9HGW4_9ACTN</name>
<dbReference type="AlphaFoldDB" id="A0AAT9HGW4"/>